<dbReference type="CDD" id="cd00995">
    <property type="entry name" value="PBP2_NikA_DppA_OppA_like"/>
    <property type="match status" value="1"/>
</dbReference>
<sequence length="466" mass="51925">MDRTPDTAVTEDTVQQTVPDQQDASFHQLNIGELTPIRSLDPLLAATTSEMHAIQLIYEGLVRFDEGGDIVPAVARKWTSSNNSYQYTFHLRPDIFYHDSDIFGSGTGRKLTAGDVKFIFKRMAKPGVSDRAARLFMNIQGFEAYFREQHYVYNSSSRKLDDISGITAPNDTTVVFNLNESDPDFLQKLATPLAVIYPKEAINGQNNFETVGSGPFSFSQQTNDSTFIFAKFQNYHTASDIELNRIDMVTSDNESGLWQAMEAGDIHYLSELGPSLSQQLLTENNELASSYSGRYRLSRSNASTEFNLRRYTGSDISQDTGTDIAQQVQPNLDSLFANLSSVISNPSLVTDDSKVASMSNLQIRATAPEGPFEKIVLQHLGNALAEQGVQFAISDLHIPTKETGLFFTRTMPLIPSLAWQEQPVILSFTLQPYTLAHQAVEGVSTNQYPWWINLRSTEIPALENIN</sequence>
<dbReference type="InterPro" id="IPR000914">
    <property type="entry name" value="SBP_5_dom"/>
</dbReference>
<proteinExistence type="predicted"/>
<name>A0ABT3PM70_9BACT</name>
<keyword evidence="3" id="KW-1185">Reference proteome</keyword>
<protein>
    <submittedName>
        <fullName evidence="2">ABC transporter substrate-binding protein</fullName>
    </submittedName>
</protein>
<dbReference type="InterPro" id="IPR039424">
    <property type="entry name" value="SBP_5"/>
</dbReference>
<dbReference type="EMBL" id="JAGGJA010000005">
    <property type="protein sequence ID" value="MCW9707043.1"/>
    <property type="molecule type" value="Genomic_DNA"/>
</dbReference>
<dbReference type="PANTHER" id="PTHR30290">
    <property type="entry name" value="PERIPLASMIC BINDING COMPONENT OF ABC TRANSPORTER"/>
    <property type="match status" value="1"/>
</dbReference>
<dbReference type="RefSeq" id="WP_265765795.1">
    <property type="nucleotide sequence ID" value="NZ_JAGGJA010000005.1"/>
</dbReference>
<evidence type="ECO:0000259" key="1">
    <source>
        <dbReference type="Pfam" id="PF00496"/>
    </source>
</evidence>
<dbReference type="Proteomes" id="UP001207918">
    <property type="component" value="Unassembled WGS sequence"/>
</dbReference>
<dbReference type="Pfam" id="PF00496">
    <property type="entry name" value="SBP_bac_5"/>
    <property type="match status" value="1"/>
</dbReference>
<reference evidence="2 3" key="1">
    <citation type="submission" date="2021-03" db="EMBL/GenBank/DDBJ databases">
        <title>Aliifodinibius sp. nov., a new bacterium isolated from saline soil.</title>
        <authorList>
            <person name="Galisteo C."/>
            <person name="De La Haba R."/>
            <person name="Sanchez-Porro C."/>
            <person name="Ventosa A."/>
        </authorList>
    </citation>
    <scope>NUCLEOTIDE SEQUENCE [LARGE SCALE GENOMIC DNA]</scope>
    <source>
        <strain evidence="2 3">1BSP15-2V2</strain>
    </source>
</reference>
<dbReference type="Gene3D" id="3.40.190.10">
    <property type="entry name" value="Periplasmic binding protein-like II"/>
    <property type="match status" value="1"/>
</dbReference>
<dbReference type="PANTHER" id="PTHR30290:SF72">
    <property type="entry name" value="HTH-TYPE TRANSCRIPTIONAL REGULATOR SGRR"/>
    <property type="match status" value="1"/>
</dbReference>
<accession>A0ABT3PM70</accession>
<organism evidence="2 3">
    <name type="scientific">Fodinibius salsisoli</name>
    <dbReference type="NCBI Taxonomy" id="2820877"/>
    <lineage>
        <taxon>Bacteria</taxon>
        <taxon>Pseudomonadati</taxon>
        <taxon>Balneolota</taxon>
        <taxon>Balneolia</taxon>
        <taxon>Balneolales</taxon>
        <taxon>Balneolaceae</taxon>
        <taxon>Fodinibius</taxon>
    </lineage>
</organism>
<evidence type="ECO:0000313" key="2">
    <source>
        <dbReference type="EMBL" id="MCW9707043.1"/>
    </source>
</evidence>
<gene>
    <name evidence="2" type="ORF">J6I44_09255</name>
</gene>
<feature type="domain" description="Solute-binding protein family 5" evidence="1">
    <location>
        <begin position="70"/>
        <end position="288"/>
    </location>
</feature>
<evidence type="ECO:0000313" key="3">
    <source>
        <dbReference type="Proteomes" id="UP001207918"/>
    </source>
</evidence>
<comment type="caution">
    <text evidence="2">The sequence shown here is derived from an EMBL/GenBank/DDBJ whole genome shotgun (WGS) entry which is preliminary data.</text>
</comment>
<dbReference type="SUPFAM" id="SSF53850">
    <property type="entry name" value="Periplasmic binding protein-like II"/>
    <property type="match status" value="1"/>
</dbReference>